<dbReference type="EMBL" id="CAADEX010000007">
    <property type="protein sequence ID" value="VFJ44080.1"/>
    <property type="molecule type" value="Genomic_DNA"/>
</dbReference>
<dbReference type="AlphaFoldDB" id="A0A450RY75"/>
<accession>A0A450RY75</accession>
<sequence>MNPFFLRKKAIRALLITLSGLSLTACGGLKETLGEKLENKSVDYKTSRDLPPLEVPPDLILQSGNSALDIPSTGSMTYSEYAGGKGAKKGTGVAVLPEFPDTRVVRDGDARWLVIKGEPDQVWPAVRNFWLENGFTLKREDPAIGIMETDWAENRADIPTGFIRSLLGKVADTIYSASTRDKFRVRLERGREKDTTELYLSHHGAEEVSQGSSFVWQPRASDPELEAEMLNRIIVSFGITKQKAKGMLSEGKDSSVERARLIRGEEGSAPILLVQEGFSRAWRRTGLALDRIGFTVEDRDRSRGLFYVRYVDPLRDTEEKKGWLSRMKFWGKDEKPEKDEYLIRLREQTAVTNAATTHVEVLDKEGKPERGSTADRILTLLHEQLK</sequence>
<proteinExistence type="predicted"/>
<evidence type="ECO:0000313" key="2">
    <source>
        <dbReference type="EMBL" id="VFJ44080.1"/>
    </source>
</evidence>
<reference evidence="2" key="1">
    <citation type="submission" date="2019-02" db="EMBL/GenBank/DDBJ databases">
        <authorList>
            <person name="Gruber-Vodicka R. H."/>
            <person name="Seah K. B. B."/>
        </authorList>
    </citation>
    <scope>NUCLEOTIDE SEQUENCE</scope>
    <source>
        <strain evidence="2">BECK_DK47</strain>
    </source>
</reference>
<evidence type="ECO:0000256" key="1">
    <source>
        <dbReference type="SAM" id="SignalP"/>
    </source>
</evidence>
<name>A0A450RY75_9GAMM</name>
<feature type="signal peptide" evidence="1">
    <location>
        <begin position="1"/>
        <end position="24"/>
    </location>
</feature>
<gene>
    <name evidence="2" type="ORF">BECKDK2373B_GA0170837_100727</name>
</gene>
<dbReference type="InterPro" id="IPR042268">
    <property type="entry name" value="BamC_C"/>
</dbReference>
<protein>
    <submittedName>
        <fullName evidence="2">Beta-barrel assembly machine subunit BamC</fullName>
    </submittedName>
</protein>
<organism evidence="2">
    <name type="scientific">Candidatus Kentrum sp. DK</name>
    <dbReference type="NCBI Taxonomy" id="2126562"/>
    <lineage>
        <taxon>Bacteria</taxon>
        <taxon>Pseudomonadati</taxon>
        <taxon>Pseudomonadota</taxon>
        <taxon>Gammaproteobacteria</taxon>
        <taxon>Candidatus Kentrum</taxon>
    </lineage>
</organism>
<keyword evidence="1" id="KW-0732">Signal</keyword>
<dbReference type="PROSITE" id="PS51257">
    <property type="entry name" value="PROKAR_LIPOPROTEIN"/>
    <property type="match status" value="1"/>
</dbReference>
<dbReference type="Gene3D" id="3.30.310.170">
    <property type="entry name" value="Outer membrane protein assembly factor BamC"/>
    <property type="match status" value="1"/>
</dbReference>
<dbReference type="InterPro" id="IPR010653">
    <property type="entry name" value="NlpB/DapX"/>
</dbReference>
<feature type="chain" id="PRO_5019372827" evidence="1">
    <location>
        <begin position="25"/>
        <end position="386"/>
    </location>
</feature>
<dbReference type="Pfam" id="PF06804">
    <property type="entry name" value="Lipoprotein_18"/>
    <property type="match status" value="1"/>
</dbReference>